<dbReference type="Proteomes" id="UP000015102">
    <property type="component" value="Unassembled WGS sequence"/>
</dbReference>
<proteinExistence type="predicted"/>
<evidence type="ECO:0000313" key="4">
    <source>
        <dbReference type="EnsemblMetazoa" id="MESCA007140-PA"/>
    </source>
</evidence>
<dbReference type="GO" id="GO:0019898">
    <property type="term" value="C:extrinsic component of membrane"/>
    <property type="evidence" value="ECO:0007669"/>
    <property type="project" value="TreeGrafter"/>
</dbReference>
<dbReference type="SMART" id="SM00150">
    <property type="entry name" value="SPEC"/>
    <property type="match status" value="1"/>
</dbReference>
<dbReference type="CDD" id="cd00176">
    <property type="entry name" value="SPEC"/>
    <property type="match status" value="1"/>
</dbReference>
<dbReference type="AlphaFoldDB" id="T1GTU6"/>
<dbReference type="GO" id="GO:0005737">
    <property type="term" value="C:cytoplasm"/>
    <property type="evidence" value="ECO:0007669"/>
    <property type="project" value="TreeGrafter"/>
</dbReference>
<dbReference type="SMART" id="SM00325">
    <property type="entry name" value="RhoGEF"/>
    <property type="match status" value="1"/>
</dbReference>
<dbReference type="InterPro" id="IPR000219">
    <property type="entry name" value="DH_dom"/>
</dbReference>
<dbReference type="InterPro" id="IPR002017">
    <property type="entry name" value="Spectrin_repeat"/>
</dbReference>
<dbReference type="EnsemblMetazoa" id="MESCA007140-RA">
    <property type="protein sequence ID" value="MESCA007140-PA"/>
    <property type="gene ID" value="MESCA007140"/>
</dbReference>
<dbReference type="PROSITE" id="PS50010">
    <property type="entry name" value="DH_2"/>
    <property type="match status" value="1"/>
</dbReference>
<dbReference type="SUPFAM" id="SSF48065">
    <property type="entry name" value="DBL homology domain (DH-domain)"/>
    <property type="match status" value="1"/>
</dbReference>
<reference evidence="5" key="1">
    <citation type="submission" date="2013-02" db="EMBL/GenBank/DDBJ databases">
        <authorList>
            <person name="Hughes D."/>
        </authorList>
    </citation>
    <scope>NUCLEOTIDE SEQUENCE</scope>
    <source>
        <strain>Durham</strain>
        <strain evidence="5">NC isolate 2 -- Noor lab</strain>
    </source>
</reference>
<dbReference type="GO" id="GO:0005085">
    <property type="term" value="F:guanyl-nucleotide exchange factor activity"/>
    <property type="evidence" value="ECO:0007669"/>
    <property type="project" value="UniProtKB-KW"/>
</dbReference>
<dbReference type="PANTHER" id="PTHR22826:SF106">
    <property type="entry name" value="TRIO, ISOFORM A"/>
    <property type="match status" value="1"/>
</dbReference>
<dbReference type="PANTHER" id="PTHR22826">
    <property type="entry name" value="RHO GUANINE EXCHANGE FACTOR-RELATED"/>
    <property type="match status" value="1"/>
</dbReference>
<accession>T1GTU6</accession>
<dbReference type="Pfam" id="PF00621">
    <property type="entry name" value="RhoGEF"/>
    <property type="match status" value="1"/>
</dbReference>
<dbReference type="Pfam" id="PF00435">
    <property type="entry name" value="Spectrin"/>
    <property type="match status" value="1"/>
</dbReference>
<evidence type="ECO:0000256" key="2">
    <source>
        <dbReference type="SAM" id="MobiDB-lite"/>
    </source>
</evidence>
<keyword evidence="1" id="KW-0344">Guanine-nucleotide releasing factor</keyword>
<feature type="region of interest" description="Disordered" evidence="2">
    <location>
        <begin position="190"/>
        <end position="216"/>
    </location>
</feature>
<organism evidence="4 5">
    <name type="scientific">Megaselia scalaris</name>
    <name type="common">Humpbacked fly</name>
    <name type="synonym">Phora scalaris</name>
    <dbReference type="NCBI Taxonomy" id="36166"/>
    <lineage>
        <taxon>Eukaryota</taxon>
        <taxon>Metazoa</taxon>
        <taxon>Ecdysozoa</taxon>
        <taxon>Arthropoda</taxon>
        <taxon>Hexapoda</taxon>
        <taxon>Insecta</taxon>
        <taxon>Pterygota</taxon>
        <taxon>Neoptera</taxon>
        <taxon>Endopterygota</taxon>
        <taxon>Diptera</taxon>
        <taxon>Brachycera</taxon>
        <taxon>Muscomorpha</taxon>
        <taxon>Platypezoidea</taxon>
        <taxon>Phoridae</taxon>
        <taxon>Megaseliini</taxon>
        <taxon>Megaselia</taxon>
    </lineage>
</organism>
<dbReference type="STRING" id="36166.T1GTU6"/>
<name>T1GTU6_MEGSC</name>
<dbReference type="InterPro" id="IPR018159">
    <property type="entry name" value="Spectrin/alpha-actinin"/>
</dbReference>
<dbReference type="GO" id="GO:0007411">
    <property type="term" value="P:axon guidance"/>
    <property type="evidence" value="ECO:0007669"/>
    <property type="project" value="TreeGrafter"/>
</dbReference>
<keyword evidence="5" id="KW-1185">Reference proteome</keyword>
<feature type="compositionally biased region" description="Low complexity" evidence="2">
    <location>
        <begin position="198"/>
        <end position="207"/>
    </location>
</feature>
<reference evidence="4" key="2">
    <citation type="submission" date="2015-06" db="UniProtKB">
        <authorList>
            <consortium name="EnsemblMetazoa"/>
        </authorList>
    </citation>
    <scope>IDENTIFICATION</scope>
</reference>
<sequence length="375" mass="42966">MEKEYRREDDWCGGGGSSEKSQTIVQLIAKHHQQKEAFLKACTLARRTAETFLNMLVKLVAQESHVLQFWTKRKKSLDHCQQFVLFEKSAKQAIEWIHNTGDTYLSSRTNLVGKTHEDTENLLKEHNEFRGTAKETRERVKLLSELAKSLVDKGHAHASSIQQWVTSVNNRYNDFSNRMDSYREQLEQSLGMSVQGISDTSSVSTTSTDRHSDPSLEAKLVSTSISSREMNEEKRKSARRKEFIMAELMQTERSYVKDLETCITVFLGEFRNAGTNSNAPNAPPQALMGRERILFGNIEEIFNFHQKIFLRELEKYESCPEDVGHCFVTWASKFDMYVHYCENKTLSNDLIVNMLAPTLTISNIGTKLSTLCQPI</sequence>
<dbReference type="SUPFAM" id="SSF46966">
    <property type="entry name" value="Spectrin repeat"/>
    <property type="match status" value="1"/>
</dbReference>
<evidence type="ECO:0000313" key="5">
    <source>
        <dbReference type="Proteomes" id="UP000015102"/>
    </source>
</evidence>
<feature type="domain" description="DH" evidence="3">
    <location>
        <begin position="240"/>
        <end position="351"/>
    </location>
</feature>
<dbReference type="EMBL" id="CAQQ02060434">
    <property type="status" value="NOT_ANNOTATED_CDS"/>
    <property type="molecule type" value="Genomic_DNA"/>
</dbReference>
<dbReference type="HOGENOM" id="CLU_738269_0_0_1"/>
<dbReference type="InterPro" id="IPR035899">
    <property type="entry name" value="DBL_dom_sf"/>
</dbReference>
<protein>
    <recommendedName>
        <fullName evidence="3">DH domain-containing protein</fullName>
    </recommendedName>
</protein>
<dbReference type="InterPro" id="IPR051336">
    <property type="entry name" value="RhoGEF_Guanine_NuclExch_SF"/>
</dbReference>
<dbReference type="Gene3D" id="1.20.900.10">
    <property type="entry name" value="Dbl homology (DH) domain"/>
    <property type="match status" value="1"/>
</dbReference>
<evidence type="ECO:0000259" key="3">
    <source>
        <dbReference type="PROSITE" id="PS50010"/>
    </source>
</evidence>
<evidence type="ECO:0000256" key="1">
    <source>
        <dbReference type="ARBA" id="ARBA00022658"/>
    </source>
</evidence>
<dbReference type="Gene3D" id="1.20.58.60">
    <property type="match status" value="1"/>
</dbReference>